<feature type="region of interest" description="Disordered" evidence="1">
    <location>
        <begin position="390"/>
        <end position="424"/>
    </location>
</feature>
<dbReference type="AlphaFoldDB" id="A0A2I1DTE6"/>
<evidence type="ECO:0000313" key="2">
    <source>
        <dbReference type="EMBL" id="PKC60143.1"/>
    </source>
</evidence>
<dbReference type="VEuPathDB" id="FungiDB:FUN_017515"/>
<evidence type="ECO:0000256" key="1">
    <source>
        <dbReference type="SAM" id="MobiDB-lite"/>
    </source>
</evidence>
<proteinExistence type="predicted"/>
<feature type="compositionally biased region" description="Polar residues" evidence="1">
    <location>
        <begin position="168"/>
        <end position="184"/>
    </location>
</feature>
<dbReference type="Proteomes" id="UP000232688">
    <property type="component" value="Unassembled WGS sequence"/>
</dbReference>
<organism evidence="2 3">
    <name type="scientific">Rhizophagus irregularis</name>
    <dbReference type="NCBI Taxonomy" id="588596"/>
    <lineage>
        <taxon>Eukaryota</taxon>
        <taxon>Fungi</taxon>
        <taxon>Fungi incertae sedis</taxon>
        <taxon>Mucoromycota</taxon>
        <taxon>Glomeromycotina</taxon>
        <taxon>Glomeromycetes</taxon>
        <taxon>Glomerales</taxon>
        <taxon>Glomeraceae</taxon>
        <taxon>Rhizophagus</taxon>
    </lineage>
</organism>
<dbReference type="VEuPathDB" id="FungiDB:RhiirFUN_001538"/>
<evidence type="ECO:0000313" key="3">
    <source>
        <dbReference type="Proteomes" id="UP000232688"/>
    </source>
</evidence>
<accession>A0A2I1DTE6</accession>
<dbReference type="EMBL" id="LLXH01001193">
    <property type="protein sequence ID" value="PKC60143.1"/>
    <property type="molecule type" value="Genomic_DNA"/>
</dbReference>
<feature type="compositionally biased region" description="Low complexity" evidence="1">
    <location>
        <begin position="411"/>
        <end position="424"/>
    </location>
</feature>
<dbReference type="OrthoDB" id="2371443at2759"/>
<protein>
    <submittedName>
        <fullName evidence="2">Uncharacterized protein</fullName>
    </submittedName>
</protein>
<dbReference type="VEuPathDB" id="FungiDB:RhiirA1_468451"/>
<sequence length="424" mass="48375">MSNDEIYTGFLVTYLQKLTSDHWSYIDFLRLNHDNIIDYPPFTKDLMEPGLGDFFEQELLVSCLSDSGVSAVFLTQVIVVEAPAETMKYNEIISNRKQLVLKSTLDAEGLGLLNVASRLQSRKITLDYEDQIAKLIPSSDKRSLDHTSANDKSTAKRVESFNDESMKNPEQQLQCSPHETQNAEDNTPPLLTTIHQILNQTDEFKKYLSQFTGDVCNKVQIPTLIRNSFVSGRFDSYYYKDYDIAHQILEHCATQLEAPMSYESKTIVEFSSGRKASFIKENSDHVKLCRNAIRILNFMLQTIPSKNARIYLIQFVNSYSYLKIEYLVRPLPSVYFLDRFVCTKVPETFDDIEKFTKDMVELISWQANILFMVKEINKIPYTAGNSNVCTTPLEDTPKKDKKKVTKNNSYSGSPCPGSPGSPLI</sequence>
<comment type="caution">
    <text evidence="2">The sequence shown here is derived from an EMBL/GenBank/DDBJ whole genome shotgun (WGS) entry which is preliminary data.</text>
</comment>
<reference evidence="2 3" key="2">
    <citation type="submission" date="2017-10" db="EMBL/GenBank/DDBJ databases">
        <title>Genome analyses suggest a sexual origin of heterokaryosis in a supposedly ancient asexual fungus.</title>
        <authorList>
            <person name="Corradi N."/>
            <person name="Sedzielewska K."/>
            <person name="Noel J."/>
            <person name="Charron P."/>
            <person name="Farinelli L."/>
            <person name="Marton T."/>
            <person name="Kruger M."/>
            <person name="Pelin A."/>
            <person name="Brachmann A."/>
            <person name="Corradi N."/>
        </authorList>
    </citation>
    <scope>NUCLEOTIDE SEQUENCE [LARGE SCALE GENOMIC DNA]</scope>
    <source>
        <strain evidence="2 3">A1</strain>
    </source>
</reference>
<feature type="region of interest" description="Disordered" evidence="1">
    <location>
        <begin position="161"/>
        <end position="184"/>
    </location>
</feature>
<reference evidence="2 3" key="1">
    <citation type="submission" date="2017-10" db="EMBL/GenBank/DDBJ databases">
        <title>Extensive intraspecific genome diversity in a model arbuscular mycorrhizal fungus.</title>
        <authorList>
            <person name="Chen E.C.H."/>
            <person name="Morin E."/>
            <person name="Baudet D."/>
            <person name="Noel J."/>
            <person name="Ndikumana S."/>
            <person name="Charron P."/>
            <person name="St-Onge C."/>
            <person name="Giorgi J."/>
            <person name="Grigoriev I.V."/>
            <person name="Roux C."/>
            <person name="Martin F.M."/>
            <person name="Corradi N."/>
        </authorList>
    </citation>
    <scope>NUCLEOTIDE SEQUENCE [LARGE SCALE GENOMIC DNA]</scope>
    <source>
        <strain evidence="2 3">A1</strain>
    </source>
</reference>
<gene>
    <name evidence="2" type="ORF">RhiirA1_468451</name>
</gene>
<name>A0A2I1DTE6_9GLOM</name>